<dbReference type="GO" id="GO:0008049">
    <property type="term" value="P:male courtship behavior"/>
    <property type="evidence" value="ECO:0007669"/>
    <property type="project" value="TreeGrafter"/>
</dbReference>
<keyword evidence="11" id="KW-1185">Reference proteome</keyword>
<feature type="chain" id="PRO_5035240301" evidence="9">
    <location>
        <begin position="17"/>
        <end position="235"/>
    </location>
</feature>
<keyword evidence="2" id="KW-1003">Cell membrane</keyword>
<evidence type="ECO:0000313" key="10">
    <source>
        <dbReference type="EMBL" id="CAG7822805.1"/>
    </source>
</evidence>
<dbReference type="InterPro" id="IPR013604">
    <property type="entry name" value="7TM_chemorcpt"/>
</dbReference>
<keyword evidence="9" id="KW-0732">Signal</keyword>
<protein>
    <submittedName>
        <fullName evidence="10">Uncharacterized protein</fullName>
    </submittedName>
</protein>
<dbReference type="AlphaFoldDB" id="A0A8J2L0C9"/>
<evidence type="ECO:0000256" key="7">
    <source>
        <dbReference type="ARBA" id="ARBA00023224"/>
    </source>
</evidence>
<comment type="subcellular location">
    <subcellularLocation>
        <location evidence="1">Cell membrane</location>
        <topology evidence="1">Multi-pass membrane protein</topology>
    </subcellularLocation>
</comment>
<evidence type="ECO:0000256" key="3">
    <source>
        <dbReference type="ARBA" id="ARBA00022692"/>
    </source>
</evidence>
<gene>
    <name evidence="10" type="ORF">AFUS01_LOCUS33057</name>
</gene>
<proteinExistence type="predicted"/>
<evidence type="ECO:0000256" key="9">
    <source>
        <dbReference type="SAM" id="SignalP"/>
    </source>
</evidence>
<keyword evidence="3 8" id="KW-0812">Transmembrane</keyword>
<dbReference type="EMBL" id="CAJVCH010527505">
    <property type="protein sequence ID" value="CAG7822805.1"/>
    <property type="molecule type" value="Genomic_DNA"/>
</dbReference>
<evidence type="ECO:0000256" key="8">
    <source>
        <dbReference type="SAM" id="Phobius"/>
    </source>
</evidence>
<evidence type="ECO:0000256" key="2">
    <source>
        <dbReference type="ARBA" id="ARBA00022475"/>
    </source>
</evidence>
<feature type="transmembrane region" description="Helical" evidence="8">
    <location>
        <begin position="89"/>
        <end position="112"/>
    </location>
</feature>
<sequence>MAFILYMTFFLKIYRACLILLSEELEACTKSLRDGSKCSEDPSLWTSTARTEEIFERKEIIQDIGDCLEAYYLIEDLLEEFMSHFGHEIISLFIFSFVIVSARAFISIFVFASSSISSSLYAATKTSVYAWQMYSFASNCTNVDSACKKILHLLHRMDFAYLPYPLQAKVNMLAIKLASNPPGISPGEFFKVDRHLLLALLASMSSYMIILIQFQVSDYGNQTCNCTLNTQNIPE</sequence>
<dbReference type="GO" id="GO:0030425">
    <property type="term" value="C:dendrite"/>
    <property type="evidence" value="ECO:0007669"/>
    <property type="project" value="TreeGrafter"/>
</dbReference>
<dbReference type="OrthoDB" id="6625921at2759"/>
<dbReference type="GO" id="GO:0050909">
    <property type="term" value="P:sensory perception of taste"/>
    <property type="evidence" value="ECO:0007669"/>
    <property type="project" value="InterPro"/>
</dbReference>
<evidence type="ECO:0000256" key="4">
    <source>
        <dbReference type="ARBA" id="ARBA00022989"/>
    </source>
</evidence>
<dbReference type="PANTHER" id="PTHR21143:SF133">
    <property type="entry name" value="GUSTATORY AND PHEROMONE RECEPTOR 32A-RELATED"/>
    <property type="match status" value="1"/>
</dbReference>
<dbReference type="GO" id="GO:0030424">
    <property type="term" value="C:axon"/>
    <property type="evidence" value="ECO:0007669"/>
    <property type="project" value="TreeGrafter"/>
</dbReference>
<dbReference type="GO" id="GO:0007635">
    <property type="term" value="P:chemosensory behavior"/>
    <property type="evidence" value="ECO:0007669"/>
    <property type="project" value="TreeGrafter"/>
</dbReference>
<keyword evidence="4 8" id="KW-1133">Transmembrane helix</keyword>
<feature type="signal peptide" evidence="9">
    <location>
        <begin position="1"/>
        <end position="16"/>
    </location>
</feature>
<dbReference type="GO" id="GO:0007165">
    <property type="term" value="P:signal transduction"/>
    <property type="evidence" value="ECO:0007669"/>
    <property type="project" value="UniProtKB-KW"/>
</dbReference>
<dbReference type="GO" id="GO:0043025">
    <property type="term" value="C:neuronal cell body"/>
    <property type="evidence" value="ECO:0007669"/>
    <property type="project" value="TreeGrafter"/>
</dbReference>
<keyword evidence="7" id="KW-0807">Transducer</keyword>
<keyword evidence="5 8" id="KW-0472">Membrane</keyword>
<dbReference type="Proteomes" id="UP000708208">
    <property type="component" value="Unassembled WGS sequence"/>
</dbReference>
<accession>A0A8J2L0C9</accession>
<dbReference type="GO" id="GO:0005886">
    <property type="term" value="C:plasma membrane"/>
    <property type="evidence" value="ECO:0007669"/>
    <property type="project" value="UniProtKB-SubCell"/>
</dbReference>
<evidence type="ECO:0000256" key="1">
    <source>
        <dbReference type="ARBA" id="ARBA00004651"/>
    </source>
</evidence>
<evidence type="ECO:0000256" key="5">
    <source>
        <dbReference type="ARBA" id="ARBA00023136"/>
    </source>
</evidence>
<evidence type="ECO:0000256" key="6">
    <source>
        <dbReference type="ARBA" id="ARBA00023170"/>
    </source>
</evidence>
<keyword evidence="6" id="KW-0675">Receptor</keyword>
<reference evidence="10" key="1">
    <citation type="submission" date="2021-06" db="EMBL/GenBank/DDBJ databases">
        <authorList>
            <person name="Hodson N. C."/>
            <person name="Mongue J. A."/>
            <person name="Jaron S. K."/>
        </authorList>
    </citation>
    <scope>NUCLEOTIDE SEQUENCE</scope>
</reference>
<evidence type="ECO:0000313" key="11">
    <source>
        <dbReference type="Proteomes" id="UP000708208"/>
    </source>
</evidence>
<name>A0A8J2L0C9_9HEXA</name>
<comment type="caution">
    <text evidence="10">The sequence shown here is derived from an EMBL/GenBank/DDBJ whole genome shotgun (WGS) entry which is preliminary data.</text>
</comment>
<organism evidence="10 11">
    <name type="scientific">Allacma fusca</name>
    <dbReference type="NCBI Taxonomy" id="39272"/>
    <lineage>
        <taxon>Eukaryota</taxon>
        <taxon>Metazoa</taxon>
        <taxon>Ecdysozoa</taxon>
        <taxon>Arthropoda</taxon>
        <taxon>Hexapoda</taxon>
        <taxon>Collembola</taxon>
        <taxon>Symphypleona</taxon>
        <taxon>Sminthuridae</taxon>
        <taxon>Allacma</taxon>
    </lineage>
</organism>
<dbReference type="PANTHER" id="PTHR21143">
    <property type="entry name" value="INVERTEBRATE GUSTATORY RECEPTOR"/>
    <property type="match status" value="1"/>
</dbReference>
<dbReference type="Pfam" id="PF08395">
    <property type="entry name" value="7tm_7"/>
    <property type="match status" value="1"/>
</dbReference>
<feature type="transmembrane region" description="Helical" evidence="8">
    <location>
        <begin position="196"/>
        <end position="216"/>
    </location>
</feature>